<organism evidence="7 8">
    <name type="scientific">Carsonella ruddii (strain PV)</name>
    <dbReference type="NCBI Taxonomy" id="387662"/>
    <lineage>
        <taxon>Bacteria</taxon>
        <taxon>Pseudomonadati</taxon>
        <taxon>Pseudomonadota</taxon>
        <taxon>Gammaproteobacteria</taxon>
        <taxon>Oceanospirillales</taxon>
        <taxon>Halomonadaceae</taxon>
        <taxon>Zymobacter group</taxon>
        <taxon>Candidatus Carsonella</taxon>
    </lineage>
</organism>
<dbReference type="Pfam" id="PF00393">
    <property type="entry name" value="6PGD"/>
    <property type="match status" value="1"/>
</dbReference>
<dbReference type="GO" id="GO:0050661">
    <property type="term" value="F:NADP binding"/>
    <property type="evidence" value="ECO:0007669"/>
    <property type="project" value="InterPro"/>
</dbReference>
<dbReference type="GO" id="GO:0004616">
    <property type="term" value="F:phosphogluconate dehydrogenase (decarboxylating) activity"/>
    <property type="evidence" value="ECO:0007669"/>
    <property type="project" value="InterPro"/>
</dbReference>
<evidence type="ECO:0000256" key="1">
    <source>
        <dbReference type="ARBA" id="ARBA00004959"/>
    </source>
</evidence>
<dbReference type="InterPro" id="IPR036291">
    <property type="entry name" value="NAD(P)-bd_dom_sf"/>
</dbReference>
<feature type="transmembrane region" description="Helical" evidence="5">
    <location>
        <begin position="297"/>
        <end position="317"/>
    </location>
</feature>
<accession>Q05FV1</accession>
<dbReference type="KEGG" id="crp:CRP_039"/>
<dbReference type="Pfam" id="PF03446">
    <property type="entry name" value="NAD_binding_2"/>
    <property type="match status" value="1"/>
</dbReference>
<dbReference type="RefSeq" id="WP_011672262.1">
    <property type="nucleotide sequence ID" value="NC_008512.1"/>
</dbReference>
<proteinExistence type="inferred from homology"/>
<dbReference type="Gene3D" id="1.10.1040.10">
    <property type="entry name" value="N-(1-d-carboxylethyl)-l-norvaline Dehydrogenase, domain 2"/>
    <property type="match status" value="1"/>
</dbReference>
<dbReference type="Proteomes" id="UP000000777">
    <property type="component" value="Chromosome"/>
</dbReference>
<feature type="transmembrane region" description="Helical" evidence="5">
    <location>
        <begin position="384"/>
        <end position="409"/>
    </location>
</feature>
<gene>
    <name evidence="7" type="ordered locus">CRP_039</name>
</gene>
<keyword evidence="4" id="KW-0311">Gluconate utilization</keyword>
<dbReference type="AlphaFoldDB" id="Q05FV1"/>
<dbReference type="UniPathway" id="UPA00115"/>
<feature type="transmembrane region" description="Helical" evidence="5">
    <location>
        <begin position="338"/>
        <end position="358"/>
    </location>
</feature>
<dbReference type="STRING" id="387662.CRP_039"/>
<feature type="transmembrane region" description="Helical" evidence="5">
    <location>
        <begin position="266"/>
        <end position="285"/>
    </location>
</feature>
<dbReference type="InterPro" id="IPR006183">
    <property type="entry name" value="Pgluconate_DH"/>
</dbReference>
<reference evidence="7 8" key="1">
    <citation type="journal article" date="2006" name="Science">
        <title>The 160-kilobase genome of the bacterial endosymbiont Carsonella.</title>
        <authorList>
            <person name="Nakabachi A."/>
            <person name="Yamashita A."/>
            <person name="Toh H."/>
            <person name="Ishikawa H."/>
            <person name="Dunbar H."/>
            <person name="Moran N."/>
            <person name="Hattori M."/>
        </authorList>
    </citation>
    <scope>NUCLEOTIDE SEQUENCE [LARGE SCALE GENOMIC DNA]</scope>
    <source>
        <strain evidence="7 8">PV</strain>
    </source>
</reference>
<dbReference type="PRINTS" id="PR00076">
    <property type="entry name" value="6PGDHDRGNASE"/>
</dbReference>
<dbReference type="InterPro" id="IPR006114">
    <property type="entry name" value="6PGDH_C"/>
</dbReference>
<dbReference type="GO" id="GO:0006098">
    <property type="term" value="P:pentose-phosphate shunt"/>
    <property type="evidence" value="ECO:0007669"/>
    <property type="project" value="UniProtKB-UniPathway"/>
</dbReference>
<dbReference type="SMART" id="SM01350">
    <property type="entry name" value="6PGD"/>
    <property type="match status" value="1"/>
</dbReference>
<evidence type="ECO:0000313" key="7">
    <source>
        <dbReference type="EMBL" id="BAF35070.1"/>
    </source>
</evidence>
<dbReference type="InterPro" id="IPR008927">
    <property type="entry name" value="6-PGluconate_DH-like_C_sf"/>
</dbReference>
<feature type="transmembrane region" description="Helical" evidence="5">
    <location>
        <begin position="182"/>
        <end position="202"/>
    </location>
</feature>
<sequence length="433" mass="51106">MLINHIGIIGFGSMGKNISLNLIKKKIFLSVYNREKIYLNKKFFNIKIITNNLKKFINSFSNYKIIIILIKPGLPVKNILFLIKDKLNISDILIDFGNSYFKNTYFNFLNIKKKFSFISAGISGGSEGALRGLCLMIDGNFLTIKRLLFFFNIISLNIYSRCSYSISIGIGSAHYLKMIHNAIEYGILQIISEIYFFLKIILKKKKKIINIINIWNKTELNSYLIKILINILIKKSIKILDKIDQKGTGSWSVISSIKNYININSIFEALIIRIISNNIYIRNLINKSNNFFIKSNISILIFKVKKTFFFCIFFCYLQGFNQIIKIKKKYNWHYNYNNVFKSYLDSCIINSSIIYYLLNFKKNFFLINKFLILIKKNINYYKEFFLLIINCEIISFTMFSCFNFINIIINKNYNFKYIQLQRNYFGNHLLKFL</sequence>
<dbReference type="EMBL" id="AP009180">
    <property type="protein sequence ID" value="BAF35070.1"/>
    <property type="molecule type" value="Genomic_DNA"/>
</dbReference>
<comment type="pathway">
    <text evidence="1">Carbohydrate degradation; pentose phosphate pathway.</text>
</comment>
<name>Q05FV1_CARRP</name>
<evidence type="ECO:0000256" key="3">
    <source>
        <dbReference type="ARBA" id="ARBA00023002"/>
    </source>
</evidence>
<protein>
    <submittedName>
        <fullName evidence="7">6-phosphogluconate dehydrogenase</fullName>
    </submittedName>
</protein>
<dbReference type="InterPro" id="IPR006115">
    <property type="entry name" value="6PGDH_NADP-bd"/>
</dbReference>
<dbReference type="InterPro" id="IPR013328">
    <property type="entry name" value="6PGD_dom2"/>
</dbReference>
<feature type="transmembrane region" description="Helical" evidence="5">
    <location>
        <begin position="147"/>
        <end position="170"/>
    </location>
</feature>
<keyword evidence="3" id="KW-0560">Oxidoreductase</keyword>
<dbReference type="PANTHER" id="PTHR11811">
    <property type="entry name" value="6-PHOSPHOGLUCONATE DEHYDROGENASE"/>
    <property type="match status" value="1"/>
</dbReference>
<evidence type="ECO:0000259" key="6">
    <source>
        <dbReference type="SMART" id="SM01350"/>
    </source>
</evidence>
<keyword evidence="5" id="KW-0812">Transmembrane</keyword>
<dbReference type="GO" id="GO:0019521">
    <property type="term" value="P:D-gluconate metabolic process"/>
    <property type="evidence" value="ECO:0007669"/>
    <property type="project" value="UniProtKB-KW"/>
</dbReference>
<dbReference type="SUPFAM" id="SSF48179">
    <property type="entry name" value="6-phosphogluconate dehydrogenase C-terminal domain-like"/>
    <property type="match status" value="1"/>
</dbReference>
<dbReference type="HOGENOM" id="CLU_024540_4_1_6"/>
<evidence type="ECO:0000256" key="2">
    <source>
        <dbReference type="ARBA" id="ARBA00008419"/>
    </source>
</evidence>
<feature type="domain" description="6-phosphogluconate dehydrogenase C-terminal" evidence="6">
    <location>
        <begin position="174"/>
        <end position="429"/>
    </location>
</feature>
<comment type="similarity">
    <text evidence="2">Belongs to the 6-phosphogluconate dehydrogenase family.</text>
</comment>
<keyword evidence="5" id="KW-0472">Membrane</keyword>
<evidence type="ECO:0000313" key="8">
    <source>
        <dbReference type="Proteomes" id="UP000000777"/>
    </source>
</evidence>
<evidence type="ECO:0000256" key="4">
    <source>
        <dbReference type="ARBA" id="ARBA00023064"/>
    </source>
</evidence>
<keyword evidence="5" id="KW-1133">Transmembrane helix</keyword>
<dbReference type="Gene3D" id="3.40.50.720">
    <property type="entry name" value="NAD(P)-binding Rossmann-like Domain"/>
    <property type="match status" value="1"/>
</dbReference>
<dbReference type="SUPFAM" id="SSF51735">
    <property type="entry name" value="NAD(P)-binding Rossmann-fold domains"/>
    <property type="match status" value="1"/>
</dbReference>
<evidence type="ECO:0000256" key="5">
    <source>
        <dbReference type="SAM" id="Phobius"/>
    </source>
</evidence>